<proteinExistence type="predicted"/>
<reference evidence="1 2" key="1">
    <citation type="submission" date="2024-09" db="EMBL/GenBank/DDBJ databases">
        <title>The Natural Products Discovery Center: Release of the First 8490 Sequenced Strains for Exploring Actinobacteria Biosynthetic Diversity.</title>
        <authorList>
            <person name="Kalkreuter E."/>
            <person name="Kautsar S.A."/>
            <person name="Yang D."/>
            <person name="Bader C.D."/>
            <person name="Teijaro C.N."/>
            <person name="Fluegel L."/>
            <person name="Davis C.M."/>
            <person name="Simpson J.R."/>
            <person name="Lauterbach L."/>
            <person name="Steele A.D."/>
            <person name="Gui C."/>
            <person name="Meng S."/>
            <person name="Li G."/>
            <person name="Viehrig K."/>
            <person name="Ye F."/>
            <person name="Su P."/>
            <person name="Kiefer A.F."/>
            <person name="Nichols A."/>
            <person name="Cepeda A.J."/>
            <person name="Yan W."/>
            <person name="Fan B."/>
            <person name="Jiang Y."/>
            <person name="Adhikari A."/>
            <person name="Zheng C.-J."/>
            <person name="Schuster L."/>
            <person name="Cowan T.M."/>
            <person name="Smanski M.J."/>
            <person name="Chevrette M.G."/>
            <person name="De Carvalho L.P.S."/>
            <person name="Shen B."/>
        </authorList>
    </citation>
    <scope>NUCLEOTIDE SEQUENCE [LARGE SCALE GENOMIC DNA]</scope>
    <source>
        <strain evidence="1 2">NPDC058428</strain>
    </source>
</reference>
<accession>A0ABW6FAD2</accession>
<name>A0ABW6FAD2_9ACTN</name>
<keyword evidence="2" id="KW-1185">Reference proteome</keyword>
<dbReference type="Proteomes" id="UP001598352">
    <property type="component" value="Unassembled WGS sequence"/>
</dbReference>
<sequence length="90" mass="10142">MMEQAEALDLAVAFLKQSQREDEPPLAVDTEGVSESNGLLIVPYNSVQYLASRNAPDQLLDCWPILVDLNTADVRFGTLEERPLWRNRPT</sequence>
<dbReference type="EMBL" id="JBHXKZ010000032">
    <property type="protein sequence ID" value="MFD4826717.1"/>
    <property type="molecule type" value="Genomic_DNA"/>
</dbReference>
<organism evidence="1 2">
    <name type="scientific">Streptomyces rubiginosohelvolus</name>
    <dbReference type="NCBI Taxonomy" id="67362"/>
    <lineage>
        <taxon>Bacteria</taxon>
        <taxon>Bacillati</taxon>
        <taxon>Actinomycetota</taxon>
        <taxon>Actinomycetes</taxon>
        <taxon>Kitasatosporales</taxon>
        <taxon>Streptomycetaceae</taxon>
        <taxon>Streptomyces</taxon>
    </lineage>
</organism>
<evidence type="ECO:0008006" key="3">
    <source>
        <dbReference type="Google" id="ProtNLM"/>
    </source>
</evidence>
<protein>
    <recommendedName>
        <fullName evidence="3">Immunity protein 35 domain-containing protein</fullName>
    </recommendedName>
</protein>
<evidence type="ECO:0000313" key="2">
    <source>
        <dbReference type="Proteomes" id="UP001598352"/>
    </source>
</evidence>
<gene>
    <name evidence="1" type="ORF">ACFWOQ_29500</name>
</gene>
<dbReference type="RefSeq" id="WP_382776869.1">
    <property type="nucleotide sequence ID" value="NZ_JBHXKZ010000032.1"/>
</dbReference>
<comment type="caution">
    <text evidence="1">The sequence shown here is derived from an EMBL/GenBank/DDBJ whole genome shotgun (WGS) entry which is preliminary data.</text>
</comment>
<evidence type="ECO:0000313" key="1">
    <source>
        <dbReference type="EMBL" id="MFD4826717.1"/>
    </source>
</evidence>